<dbReference type="InterPro" id="IPR002347">
    <property type="entry name" value="SDR_fam"/>
</dbReference>
<dbReference type="PANTHER" id="PTHR42898">
    <property type="entry name" value="TROPINONE REDUCTASE"/>
    <property type="match status" value="1"/>
</dbReference>
<dbReference type="EMBL" id="CP095855">
    <property type="protein sequence ID" value="UPK67262.1"/>
    <property type="molecule type" value="Genomic_DNA"/>
</dbReference>
<reference evidence="2 3" key="1">
    <citation type="submission" date="2022-04" db="EMBL/GenBank/DDBJ databases">
        <title>The arsenic-methylating capacity of Chitinophaga filiformis YT5 during chitin decomposition.</title>
        <authorList>
            <person name="Chen G."/>
            <person name="Liang Y."/>
        </authorList>
    </citation>
    <scope>NUCLEOTIDE SEQUENCE [LARGE SCALE GENOMIC DNA]</scope>
    <source>
        <strain evidence="2 3">YT5</strain>
    </source>
</reference>
<dbReference type="InterPro" id="IPR036291">
    <property type="entry name" value="NAD(P)-bd_dom_sf"/>
</dbReference>
<gene>
    <name evidence="2" type="ORF">MYF79_20185</name>
</gene>
<dbReference type="Proteomes" id="UP000830198">
    <property type="component" value="Chromosome"/>
</dbReference>
<evidence type="ECO:0000313" key="3">
    <source>
        <dbReference type="Proteomes" id="UP000830198"/>
    </source>
</evidence>
<keyword evidence="1" id="KW-0560">Oxidoreductase</keyword>
<dbReference type="RefSeq" id="WP_247809488.1">
    <property type="nucleotide sequence ID" value="NZ_CP095855.1"/>
</dbReference>
<dbReference type="PRINTS" id="PR00080">
    <property type="entry name" value="SDRFAMILY"/>
</dbReference>
<name>A0ABY4HUI6_CHIFI</name>
<dbReference type="SUPFAM" id="SSF51735">
    <property type="entry name" value="NAD(P)-binding Rossmann-fold domains"/>
    <property type="match status" value="1"/>
</dbReference>
<keyword evidence="3" id="KW-1185">Reference proteome</keyword>
<sequence length="263" mass="28144">MKEINELVKVMKWTLEGKLALVSGASKGIGKAITEEFLALGAKVICVARSAGDLEDITSRWKQQGYPVIGIAADVTSGDDRIKISETIEAYGGKLDILVNSAASTVRKKIQDYTEGEYRGIFDLNVVALLEMCRMAFPYLVASKHASVINIASVAGMTDVQAGVAYGLSKGAVIQLGRNLAAEWAEWGIRVNSVSPWYISTPMAAPVLNDPERLGRIVDRTPLGRVGQPEEVAAVVSFLAMDKSSYLTGQNIAVDGGLLIKGL</sequence>
<evidence type="ECO:0000313" key="2">
    <source>
        <dbReference type="EMBL" id="UPK67262.1"/>
    </source>
</evidence>
<dbReference type="PANTHER" id="PTHR42898:SF6">
    <property type="entry name" value="NADP-DEPENDENT MANNITOL DEHYDROGENASE"/>
    <property type="match status" value="1"/>
</dbReference>
<protein>
    <submittedName>
        <fullName evidence="2">SDR family oxidoreductase</fullName>
    </submittedName>
</protein>
<dbReference type="PRINTS" id="PR00081">
    <property type="entry name" value="GDHRDH"/>
</dbReference>
<dbReference type="Pfam" id="PF13561">
    <property type="entry name" value="adh_short_C2"/>
    <property type="match status" value="1"/>
</dbReference>
<dbReference type="InterPro" id="IPR045000">
    <property type="entry name" value="TR"/>
</dbReference>
<dbReference type="Gene3D" id="3.40.50.720">
    <property type="entry name" value="NAD(P)-binding Rossmann-like Domain"/>
    <property type="match status" value="1"/>
</dbReference>
<evidence type="ECO:0000256" key="1">
    <source>
        <dbReference type="ARBA" id="ARBA00023002"/>
    </source>
</evidence>
<accession>A0ABY4HUI6</accession>
<dbReference type="NCBIfam" id="NF006693">
    <property type="entry name" value="PRK09242.1"/>
    <property type="match status" value="1"/>
</dbReference>
<proteinExistence type="predicted"/>
<organism evidence="2 3">
    <name type="scientific">Chitinophaga filiformis</name>
    <name type="common">Myxococcus filiformis</name>
    <name type="synonym">Flexibacter filiformis</name>
    <dbReference type="NCBI Taxonomy" id="104663"/>
    <lineage>
        <taxon>Bacteria</taxon>
        <taxon>Pseudomonadati</taxon>
        <taxon>Bacteroidota</taxon>
        <taxon>Chitinophagia</taxon>
        <taxon>Chitinophagales</taxon>
        <taxon>Chitinophagaceae</taxon>
        <taxon>Chitinophaga</taxon>
    </lineage>
</organism>